<feature type="transmembrane region" description="Helical" evidence="2">
    <location>
        <begin position="394"/>
        <end position="417"/>
    </location>
</feature>
<feature type="transmembrane region" description="Helical" evidence="2">
    <location>
        <begin position="423"/>
        <end position="449"/>
    </location>
</feature>
<feature type="compositionally biased region" description="Polar residues" evidence="1">
    <location>
        <begin position="282"/>
        <end position="293"/>
    </location>
</feature>
<proteinExistence type="predicted"/>
<evidence type="ECO:0000313" key="3">
    <source>
        <dbReference type="EMBL" id="MFC6903983.1"/>
    </source>
</evidence>
<evidence type="ECO:0000256" key="1">
    <source>
        <dbReference type="SAM" id="MobiDB-lite"/>
    </source>
</evidence>
<organism evidence="3 4">
    <name type="scientific">Halalkalicoccus tibetensis</name>
    <dbReference type="NCBI Taxonomy" id="175632"/>
    <lineage>
        <taxon>Archaea</taxon>
        <taxon>Methanobacteriati</taxon>
        <taxon>Methanobacteriota</taxon>
        <taxon>Stenosarchaea group</taxon>
        <taxon>Halobacteria</taxon>
        <taxon>Halobacteriales</taxon>
        <taxon>Halococcaceae</taxon>
        <taxon>Halalkalicoccus</taxon>
    </lineage>
</organism>
<evidence type="ECO:0008006" key="5">
    <source>
        <dbReference type="Google" id="ProtNLM"/>
    </source>
</evidence>
<evidence type="ECO:0000256" key="2">
    <source>
        <dbReference type="SAM" id="Phobius"/>
    </source>
</evidence>
<dbReference type="EMBL" id="JBHSXQ010000001">
    <property type="protein sequence ID" value="MFC6903983.1"/>
    <property type="molecule type" value="Genomic_DNA"/>
</dbReference>
<gene>
    <name evidence="3" type="ORF">ACFQGH_02080</name>
</gene>
<keyword evidence="2" id="KW-0472">Membrane</keyword>
<feature type="transmembrane region" description="Helical" evidence="2">
    <location>
        <begin position="470"/>
        <end position="488"/>
    </location>
</feature>
<dbReference type="Proteomes" id="UP001596312">
    <property type="component" value="Unassembled WGS sequence"/>
</dbReference>
<feature type="transmembrane region" description="Helical" evidence="2">
    <location>
        <begin position="344"/>
        <end position="366"/>
    </location>
</feature>
<accession>A0ABD5UXU0</accession>
<feature type="transmembrane region" description="Helical" evidence="2">
    <location>
        <begin position="320"/>
        <end position="338"/>
    </location>
</feature>
<name>A0ABD5UXU0_9EURY</name>
<feature type="transmembrane region" description="Helical" evidence="2">
    <location>
        <begin position="193"/>
        <end position="219"/>
    </location>
</feature>
<dbReference type="RefSeq" id="WP_340602481.1">
    <property type="nucleotide sequence ID" value="NZ_JBBMXV010000001.1"/>
</dbReference>
<comment type="caution">
    <text evidence="3">The sequence shown here is derived from an EMBL/GenBank/DDBJ whole genome shotgun (WGS) entry which is preliminary data.</text>
</comment>
<feature type="transmembrane region" description="Helical" evidence="2">
    <location>
        <begin position="27"/>
        <end position="51"/>
    </location>
</feature>
<protein>
    <recommendedName>
        <fullName evidence="5">ABC-2 type transport system permease protein</fullName>
    </recommendedName>
</protein>
<sequence>MASLTKPRLIARTELRRSSRAFRTNRYQLIATAAFGLFFLLPLLVFGSIAARELGETLAAGGTIGGFDPVPLVRAVVAVYWAVFVFFVASRAVGKTATVDEPEAVLTAVSVPTALAGTLLAEVVLVGLWLVPPVVVIVGAFALGAGSPLVILAAALALALMVASAIPIGYLVGLGIRHLLTVNETLARYKTAIGAAAFVLYFGALAFAESLFADLFGWIGRLPVGWLADLVLLGAPGVAPSAPRAGAAVGLSVLAGGGALVGAVRLADRHWFADPARDSRPATRTGTGSNRSSPIGRIGRVGSRPTRATARVVWLRVRRAPIRLLYAAYPLFGLLIFANDLSTVLPYLPAILTLYVIWAAGAAFTLNPLGDQAGALAATLTTPVSGEQFVRGHLLVATTVFAPLGLLVSVGSGYLVGLAPDRIALLAAASVLGVLAAASLASGVGTVFARFGAVRLSGSHETVMPSKSAFATYSLLIGLTVAALGLLLSELARTTVALLATGLVLDRFSMALSSDTVLTGAVIVLIGSLALPPVAYVHAARTFDRFTISQ</sequence>
<keyword evidence="2" id="KW-1133">Transmembrane helix</keyword>
<feature type="transmembrane region" description="Helical" evidence="2">
    <location>
        <begin position="245"/>
        <end position="267"/>
    </location>
</feature>
<feature type="transmembrane region" description="Helical" evidence="2">
    <location>
        <begin position="150"/>
        <end position="172"/>
    </location>
</feature>
<feature type="transmembrane region" description="Helical" evidence="2">
    <location>
        <begin position="508"/>
        <end position="531"/>
    </location>
</feature>
<keyword evidence="4" id="KW-1185">Reference proteome</keyword>
<evidence type="ECO:0000313" key="4">
    <source>
        <dbReference type="Proteomes" id="UP001596312"/>
    </source>
</evidence>
<reference evidence="3 4" key="1">
    <citation type="journal article" date="2019" name="Int. J. Syst. Evol. Microbiol.">
        <title>The Global Catalogue of Microorganisms (GCM) 10K type strain sequencing project: providing services to taxonomists for standard genome sequencing and annotation.</title>
        <authorList>
            <consortium name="The Broad Institute Genomics Platform"/>
            <consortium name="The Broad Institute Genome Sequencing Center for Infectious Disease"/>
            <person name="Wu L."/>
            <person name="Ma J."/>
        </authorList>
    </citation>
    <scope>NUCLEOTIDE SEQUENCE [LARGE SCALE GENOMIC DNA]</scope>
    <source>
        <strain evidence="3 4">CGMCC 1.3240</strain>
    </source>
</reference>
<keyword evidence="2" id="KW-0812">Transmembrane</keyword>
<feature type="transmembrane region" description="Helical" evidence="2">
    <location>
        <begin position="71"/>
        <end position="93"/>
    </location>
</feature>
<dbReference type="AlphaFoldDB" id="A0ABD5UXU0"/>
<feature type="region of interest" description="Disordered" evidence="1">
    <location>
        <begin position="277"/>
        <end position="303"/>
    </location>
</feature>